<proteinExistence type="predicted"/>
<dbReference type="SUPFAM" id="SSF50475">
    <property type="entry name" value="FMN-binding split barrel"/>
    <property type="match status" value="1"/>
</dbReference>
<dbReference type="EMBL" id="QWKP01000215">
    <property type="protein sequence ID" value="RHA38315.1"/>
    <property type="molecule type" value="Genomic_DNA"/>
</dbReference>
<sequence length="191" mass="21037">MGKVHESIDGRLRTFVEKQPMFFVATAPSGPDGHVNVSPKGIPGSFVVIDEHTVAYVDLTASGSETIAHLRENGRITIMFCAFDGPPNIVRLHGRGRFVTLYDEGFDDLLARFPADLPEERGTRAVILVDVDRVSDSCGYGVPLMSYEGERDLLPPYMERKGAGGRADYRRLKNRVSIDGLPGFDMDPAPR</sequence>
<dbReference type="Pfam" id="PF01243">
    <property type="entry name" value="PNPOx_N"/>
    <property type="match status" value="1"/>
</dbReference>
<evidence type="ECO:0000313" key="2">
    <source>
        <dbReference type="EMBL" id="RHA38315.1"/>
    </source>
</evidence>
<gene>
    <name evidence="2" type="ORF">D1825_14555</name>
</gene>
<dbReference type="PANTHER" id="PTHR39336">
    <property type="entry name" value="PYRIDOXAMINE PHOSPHATE OXIDASE FAMILY PROTEIN (AFU_ORTHOLOGUE AFUA_6G11440)"/>
    <property type="match status" value="1"/>
</dbReference>
<organism evidence="2 3">
    <name type="scientific">Cellulomonas rhizosphaerae</name>
    <dbReference type="NCBI Taxonomy" id="2293719"/>
    <lineage>
        <taxon>Bacteria</taxon>
        <taxon>Bacillati</taxon>
        <taxon>Actinomycetota</taxon>
        <taxon>Actinomycetes</taxon>
        <taxon>Micrococcales</taxon>
        <taxon>Cellulomonadaceae</taxon>
        <taxon>Cellulomonas</taxon>
    </lineage>
</organism>
<dbReference type="InterPro" id="IPR012349">
    <property type="entry name" value="Split_barrel_FMN-bd"/>
</dbReference>
<feature type="domain" description="Pyridoxamine 5'-phosphate oxidase N-terminal" evidence="1">
    <location>
        <begin position="10"/>
        <end position="137"/>
    </location>
</feature>
<keyword evidence="3" id="KW-1185">Reference proteome</keyword>
<reference evidence="2 3" key="1">
    <citation type="submission" date="2018-08" db="EMBL/GenBank/DDBJ databases">
        <title>Cellulomonas rhizosphaerae sp. nov., a novel actinomycete isolated from soil.</title>
        <authorList>
            <person name="Tian Y."/>
        </authorList>
    </citation>
    <scope>NUCLEOTIDE SEQUENCE [LARGE SCALE GENOMIC DNA]</scope>
    <source>
        <strain evidence="2 3">NEAU-TCZ24</strain>
    </source>
</reference>
<dbReference type="PANTHER" id="PTHR39336:SF1">
    <property type="entry name" value="PYRIDOXAMINE PHOSPHATE OXIDASE FAMILY PROTEIN (AFU_ORTHOLOGUE AFUA_6G11440)"/>
    <property type="match status" value="1"/>
</dbReference>
<dbReference type="AlphaFoldDB" id="A0A413RIV0"/>
<name>A0A413RIV0_9CELL</name>
<accession>A0A413RIV0</accession>
<dbReference type="Proteomes" id="UP000283374">
    <property type="component" value="Unassembled WGS sequence"/>
</dbReference>
<evidence type="ECO:0000259" key="1">
    <source>
        <dbReference type="Pfam" id="PF01243"/>
    </source>
</evidence>
<protein>
    <submittedName>
        <fullName evidence="2">Pyridoxamine 5'-phosphate oxidase family protein</fullName>
    </submittedName>
</protein>
<dbReference type="OrthoDB" id="115989at2"/>
<dbReference type="Gene3D" id="2.30.110.10">
    <property type="entry name" value="Electron Transport, Fmn-binding Protein, Chain A"/>
    <property type="match status" value="1"/>
</dbReference>
<evidence type="ECO:0000313" key="3">
    <source>
        <dbReference type="Proteomes" id="UP000283374"/>
    </source>
</evidence>
<comment type="caution">
    <text evidence="2">The sequence shown here is derived from an EMBL/GenBank/DDBJ whole genome shotgun (WGS) entry which is preliminary data.</text>
</comment>
<dbReference type="RefSeq" id="WP_118768133.1">
    <property type="nucleotide sequence ID" value="NZ_QWKP01000215.1"/>
</dbReference>
<dbReference type="InterPro" id="IPR011576">
    <property type="entry name" value="Pyridox_Oxase_N"/>
</dbReference>